<evidence type="ECO:0000259" key="3">
    <source>
        <dbReference type="Pfam" id="PF03446"/>
    </source>
</evidence>
<dbReference type="InterPro" id="IPR036291">
    <property type="entry name" value="NAD(P)-bd_dom_sf"/>
</dbReference>
<gene>
    <name evidence="4" type="ORF">METZ01_LOCUS493124</name>
</gene>
<dbReference type="Pfam" id="PF03446">
    <property type="entry name" value="NAD_binding_2"/>
    <property type="match status" value="1"/>
</dbReference>
<protein>
    <recommendedName>
        <fullName evidence="3">6-phosphogluconate dehydrogenase NADP-binding domain-containing protein</fullName>
    </recommendedName>
</protein>
<dbReference type="PANTHER" id="PTHR22981">
    <property type="entry name" value="3-HYDROXYISOBUTYRATE DEHYDROGENASE-RELATED"/>
    <property type="match status" value="1"/>
</dbReference>
<evidence type="ECO:0000313" key="4">
    <source>
        <dbReference type="EMBL" id="SVE40270.1"/>
    </source>
</evidence>
<dbReference type="GO" id="GO:0050661">
    <property type="term" value="F:NADP binding"/>
    <property type="evidence" value="ECO:0007669"/>
    <property type="project" value="InterPro"/>
</dbReference>
<reference evidence="4" key="1">
    <citation type="submission" date="2018-05" db="EMBL/GenBank/DDBJ databases">
        <authorList>
            <person name="Lanie J.A."/>
            <person name="Ng W.-L."/>
            <person name="Kazmierczak K.M."/>
            <person name="Andrzejewski T.M."/>
            <person name="Davidsen T.M."/>
            <person name="Wayne K.J."/>
            <person name="Tettelin H."/>
            <person name="Glass J.I."/>
            <person name="Rusch D."/>
            <person name="Podicherti R."/>
            <person name="Tsui H.-C.T."/>
            <person name="Winkler M.E."/>
        </authorList>
    </citation>
    <scope>NUCLEOTIDE SEQUENCE</scope>
</reference>
<proteinExistence type="predicted"/>
<feature type="domain" description="6-phosphogluconate dehydrogenase NADP-binding" evidence="3">
    <location>
        <begin position="2"/>
        <end position="161"/>
    </location>
</feature>
<dbReference type="SUPFAM" id="SSF51735">
    <property type="entry name" value="NAD(P)-binding Rossmann-fold domains"/>
    <property type="match status" value="1"/>
</dbReference>
<organism evidence="4">
    <name type="scientific">marine metagenome</name>
    <dbReference type="NCBI Taxonomy" id="408172"/>
    <lineage>
        <taxon>unclassified sequences</taxon>
        <taxon>metagenomes</taxon>
        <taxon>ecological metagenomes</taxon>
    </lineage>
</organism>
<sequence>MKVGFIGLGHMGGPMCRNIIKGGHEVRVHDLSDDAVQTCVSVGGIAAGSVAGAVSGSEVVMTSLPMPSDVEAVALGPDGILANAVAGTIYVDLSTNSPAMMKKIADKMAEEDVIALDGPVSGGVMGAEKATIAIMVGGKKRAFDSCLPIFESFGKTIVHTGE</sequence>
<evidence type="ECO:0000256" key="2">
    <source>
        <dbReference type="ARBA" id="ARBA00023027"/>
    </source>
</evidence>
<dbReference type="InterPro" id="IPR006115">
    <property type="entry name" value="6PGDH_NADP-bd"/>
</dbReference>
<keyword evidence="1" id="KW-0560">Oxidoreductase</keyword>
<dbReference type="EMBL" id="UINC01214853">
    <property type="protein sequence ID" value="SVE40270.1"/>
    <property type="molecule type" value="Genomic_DNA"/>
</dbReference>
<name>A0A383D7I8_9ZZZZ</name>
<dbReference type="AlphaFoldDB" id="A0A383D7I8"/>
<accession>A0A383D7I8</accession>
<dbReference type="PANTHER" id="PTHR22981:SF7">
    <property type="entry name" value="3-HYDROXYISOBUTYRATE DEHYDROGENASE, MITOCHONDRIAL"/>
    <property type="match status" value="1"/>
</dbReference>
<feature type="non-terminal residue" evidence="4">
    <location>
        <position position="162"/>
    </location>
</feature>
<keyword evidence="2" id="KW-0520">NAD</keyword>
<evidence type="ECO:0000256" key="1">
    <source>
        <dbReference type="ARBA" id="ARBA00023002"/>
    </source>
</evidence>
<dbReference type="Gene3D" id="3.40.50.720">
    <property type="entry name" value="NAD(P)-binding Rossmann-like Domain"/>
    <property type="match status" value="1"/>
</dbReference>
<dbReference type="GO" id="GO:0016616">
    <property type="term" value="F:oxidoreductase activity, acting on the CH-OH group of donors, NAD or NADP as acceptor"/>
    <property type="evidence" value="ECO:0007669"/>
    <property type="project" value="TreeGrafter"/>
</dbReference>